<evidence type="ECO:0000256" key="13">
    <source>
        <dbReference type="ARBA" id="ARBA00047690"/>
    </source>
</evidence>
<dbReference type="GO" id="GO:0008495">
    <property type="term" value="F:protoheme IX farnesyltransferase activity"/>
    <property type="evidence" value="ECO:0007669"/>
    <property type="project" value="UniProtKB-EC"/>
</dbReference>
<keyword evidence="4 14" id="KW-1003">Cell membrane</keyword>
<keyword evidence="7 14" id="KW-1133">Transmembrane helix</keyword>
<keyword evidence="5 14" id="KW-0808">Transferase</keyword>
<feature type="transmembrane region" description="Helical" evidence="14">
    <location>
        <begin position="96"/>
        <end position="115"/>
    </location>
</feature>
<evidence type="ECO:0000256" key="1">
    <source>
        <dbReference type="ARBA" id="ARBA00004651"/>
    </source>
</evidence>
<dbReference type="PANTHER" id="PTHR43448:SF7">
    <property type="entry name" value="4-HYDROXYBENZOATE SOLANESYLTRANSFERASE"/>
    <property type="match status" value="1"/>
</dbReference>
<evidence type="ECO:0000256" key="4">
    <source>
        <dbReference type="ARBA" id="ARBA00022475"/>
    </source>
</evidence>
<feature type="transmembrane region" description="Helical" evidence="14">
    <location>
        <begin position="121"/>
        <end position="138"/>
    </location>
</feature>
<dbReference type="InterPro" id="IPR006369">
    <property type="entry name" value="Protohaem_IX_farnesylTrfase"/>
</dbReference>
<dbReference type="NCBIfam" id="NF003349">
    <property type="entry name" value="PRK04375.1-2"/>
    <property type="match status" value="1"/>
</dbReference>
<evidence type="ECO:0000256" key="9">
    <source>
        <dbReference type="ARBA" id="ARBA00023136"/>
    </source>
</evidence>
<name>A0ABV8V0B2_9GAMM</name>
<feature type="transmembrane region" description="Helical" evidence="14">
    <location>
        <begin position="241"/>
        <end position="264"/>
    </location>
</feature>
<comment type="pathway">
    <text evidence="2 14">Porphyrin-containing compound metabolism; heme O biosynthesis; heme O from protoheme: step 1/1.</text>
</comment>
<feature type="transmembrane region" description="Helical" evidence="14">
    <location>
        <begin position="213"/>
        <end position="235"/>
    </location>
</feature>
<keyword evidence="9 14" id="KW-0472">Membrane</keyword>
<comment type="miscellaneous">
    <text evidence="14">Carbon 2 of the heme B porphyrin ring is defined according to the Fischer nomenclature.</text>
</comment>
<evidence type="ECO:0000256" key="3">
    <source>
        <dbReference type="ARBA" id="ARBA00012292"/>
    </source>
</evidence>
<dbReference type="NCBIfam" id="TIGR01473">
    <property type="entry name" value="cyoE_ctaB"/>
    <property type="match status" value="1"/>
</dbReference>
<evidence type="ECO:0000256" key="10">
    <source>
        <dbReference type="ARBA" id="ARBA00030253"/>
    </source>
</evidence>
<dbReference type="PROSITE" id="PS00943">
    <property type="entry name" value="UBIA"/>
    <property type="match status" value="1"/>
</dbReference>
<sequence>MQATEPMAQSLSWRDYYELCKPRVVMLMILTSVIGMLLAVPGMVPLDVLILGNLGIALCAGSAATVNHLVDRHIDQKMARTFNRPVAGGRIDPMRALIFASATGLAGMAILLVFINALTAWLTLASLLGYAVVYTLFLKRATPQNIVIGGLAGAAPPLLGWTAVTGSIDPGGLLLVLIIFAWTPPHFWALAVHRKDEYANAEIPMLPVTHGEHYTKIHILLYTIILCLVTALPYLTGMMGWLYLLGAVTLGAGFIYWALVMLLTDRESAGMDTFRYSIIYLMALFVIMLLDHYLISPSLWVPAL</sequence>
<evidence type="ECO:0000256" key="2">
    <source>
        <dbReference type="ARBA" id="ARBA00004919"/>
    </source>
</evidence>
<protein>
    <recommendedName>
        <fullName evidence="11 14">Protoheme IX farnesyltransferase</fullName>
        <ecNumber evidence="3 14">2.5.1.141</ecNumber>
    </recommendedName>
    <alternativeName>
        <fullName evidence="12 14">Heme B farnesyltransferase</fullName>
    </alternativeName>
    <alternativeName>
        <fullName evidence="10 14">Heme O synthase</fullName>
    </alternativeName>
</protein>
<keyword evidence="16" id="KW-1185">Reference proteome</keyword>
<dbReference type="HAMAP" id="MF_00154">
    <property type="entry name" value="CyoE_CtaB"/>
    <property type="match status" value="1"/>
</dbReference>
<dbReference type="InterPro" id="IPR000537">
    <property type="entry name" value="UbiA_prenyltransferase"/>
</dbReference>
<dbReference type="EC" id="2.5.1.141" evidence="3 14"/>
<accession>A0ABV8V0B2</accession>
<evidence type="ECO:0000256" key="8">
    <source>
        <dbReference type="ARBA" id="ARBA00023133"/>
    </source>
</evidence>
<comment type="similarity">
    <text evidence="14">Belongs to the UbiA prenyltransferase family. Protoheme IX farnesyltransferase subfamily.</text>
</comment>
<dbReference type="Pfam" id="PF01040">
    <property type="entry name" value="UbiA"/>
    <property type="match status" value="1"/>
</dbReference>
<evidence type="ECO:0000256" key="6">
    <source>
        <dbReference type="ARBA" id="ARBA00022692"/>
    </source>
</evidence>
<dbReference type="RefSeq" id="WP_290260231.1">
    <property type="nucleotide sequence ID" value="NZ_JAUFQG010000004.1"/>
</dbReference>
<evidence type="ECO:0000256" key="7">
    <source>
        <dbReference type="ARBA" id="ARBA00022989"/>
    </source>
</evidence>
<dbReference type="InterPro" id="IPR030470">
    <property type="entry name" value="UbiA_prenylTrfase_CS"/>
</dbReference>
<gene>
    <name evidence="14 15" type="primary">cyoE</name>
    <name evidence="15" type="ORF">ACFOX3_02405</name>
</gene>
<dbReference type="PANTHER" id="PTHR43448">
    <property type="entry name" value="PROTOHEME IX FARNESYLTRANSFERASE, MITOCHONDRIAL"/>
    <property type="match status" value="1"/>
</dbReference>
<dbReference type="CDD" id="cd13957">
    <property type="entry name" value="PT_UbiA_Cox10"/>
    <property type="match status" value="1"/>
</dbReference>
<evidence type="ECO:0000256" key="14">
    <source>
        <dbReference type="HAMAP-Rule" id="MF_00154"/>
    </source>
</evidence>
<comment type="subcellular location">
    <subcellularLocation>
        <location evidence="1 14">Cell membrane</location>
        <topology evidence="1 14">Multi-pass membrane protein</topology>
    </subcellularLocation>
</comment>
<keyword evidence="6 14" id="KW-0812">Transmembrane</keyword>
<feature type="transmembrane region" description="Helical" evidence="14">
    <location>
        <begin position="170"/>
        <end position="192"/>
    </location>
</feature>
<organism evidence="15 16">
    <name type="scientific">Simiduia curdlanivorans</name>
    <dbReference type="NCBI Taxonomy" id="1492769"/>
    <lineage>
        <taxon>Bacteria</taxon>
        <taxon>Pseudomonadati</taxon>
        <taxon>Pseudomonadota</taxon>
        <taxon>Gammaproteobacteria</taxon>
        <taxon>Cellvibrionales</taxon>
        <taxon>Cellvibrionaceae</taxon>
        <taxon>Simiduia</taxon>
    </lineage>
</organism>
<evidence type="ECO:0000256" key="5">
    <source>
        <dbReference type="ARBA" id="ARBA00022679"/>
    </source>
</evidence>
<evidence type="ECO:0000313" key="16">
    <source>
        <dbReference type="Proteomes" id="UP001595840"/>
    </source>
</evidence>
<keyword evidence="8 14" id="KW-0350">Heme biosynthesis</keyword>
<dbReference type="EMBL" id="JBHSCX010000003">
    <property type="protein sequence ID" value="MFC4361133.1"/>
    <property type="molecule type" value="Genomic_DNA"/>
</dbReference>
<dbReference type="InterPro" id="IPR044878">
    <property type="entry name" value="UbiA_sf"/>
</dbReference>
<evidence type="ECO:0000313" key="15">
    <source>
        <dbReference type="EMBL" id="MFC4361133.1"/>
    </source>
</evidence>
<dbReference type="Gene3D" id="1.10.357.140">
    <property type="entry name" value="UbiA prenyltransferase"/>
    <property type="match status" value="1"/>
</dbReference>
<evidence type="ECO:0000256" key="12">
    <source>
        <dbReference type="ARBA" id="ARBA00042475"/>
    </source>
</evidence>
<feature type="transmembrane region" description="Helical" evidence="14">
    <location>
        <begin position="145"/>
        <end position="164"/>
    </location>
</feature>
<feature type="transmembrane region" description="Helical" evidence="14">
    <location>
        <begin position="50"/>
        <end position="70"/>
    </location>
</feature>
<feature type="transmembrane region" description="Helical" evidence="14">
    <location>
        <begin position="276"/>
        <end position="295"/>
    </location>
</feature>
<reference evidence="16" key="1">
    <citation type="journal article" date="2019" name="Int. J. Syst. Evol. Microbiol.">
        <title>The Global Catalogue of Microorganisms (GCM) 10K type strain sequencing project: providing services to taxonomists for standard genome sequencing and annotation.</title>
        <authorList>
            <consortium name="The Broad Institute Genomics Platform"/>
            <consortium name="The Broad Institute Genome Sequencing Center for Infectious Disease"/>
            <person name="Wu L."/>
            <person name="Ma J."/>
        </authorList>
    </citation>
    <scope>NUCLEOTIDE SEQUENCE [LARGE SCALE GENOMIC DNA]</scope>
    <source>
        <strain evidence="16">CECT 8570</strain>
    </source>
</reference>
<comment type="caution">
    <text evidence="15">The sequence shown here is derived from an EMBL/GenBank/DDBJ whole genome shotgun (WGS) entry which is preliminary data.</text>
</comment>
<comment type="catalytic activity">
    <reaction evidence="13 14">
        <text>heme b + (2E,6E)-farnesyl diphosphate + H2O = Fe(II)-heme o + diphosphate</text>
        <dbReference type="Rhea" id="RHEA:28070"/>
        <dbReference type="ChEBI" id="CHEBI:15377"/>
        <dbReference type="ChEBI" id="CHEBI:33019"/>
        <dbReference type="ChEBI" id="CHEBI:60344"/>
        <dbReference type="ChEBI" id="CHEBI:60530"/>
        <dbReference type="ChEBI" id="CHEBI:175763"/>
        <dbReference type="EC" id="2.5.1.141"/>
    </reaction>
</comment>
<proteinExistence type="inferred from homology"/>
<dbReference type="Proteomes" id="UP001595840">
    <property type="component" value="Unassembled WGS sequence"/>
</dbReference>
<feature type="transmembrane region" description="Helical" evidence="14">
    <location>
        <begin position="24"/>
        <end position="44"/>
    </location>
</feature>
<evidence type="ECO:0000256" key="11">
    <source>
        <dbReference type="ARBA" id="ARBA00040810"/>
    </source>
</evidence>
<comment type="function">
    <text evidence="14">Converts heme B (protoheme IX) to heme O by substitution of the vinyl group on carbon 2 of heme B porphyrin ring with a hydroxyethyl farnesyl side group.</text>
</comment>